<dbReference type="RefSeq" id="WP_196148990.1">
    <property type="nucleotide sequence ID" value="NZ_JADMLG010000003.1"/>
</dbReference>
<feature type="region of interest" description="Disordered" evidence="1">
    <location>
        <begin position="186"/>
        <end position="210"/>
    </location>
</feature>
<dbReference type="AlphaFoldDB" id="A0A931I990"/>
<organism evidence="2 3">
    <name type="scientific">Nocardia bovistercoris</name>
    <dbReference type="NCBI Taxonomy" id="2785916"/>
    <lineage>
        <taxon>Bacteria</taxon>
        <taxon>Bacillati</taxon>
        <taxon>Actinomycetota</taxon>
        <taxon>Actinomycetes</taxon>
        <taxon>Mycobacteriales</taxon>
        <taxon>Nocardiaceae</taxon>
        <taxon>Nocardia</taxon>
    </lineage>
</organism>
<proteinExistence type="predicted"/>
<evidence type="ECO:0000256" key="1">
    <source>
        <dbReference type="SAM" id="MobiDB-lite"/>
    </source>
</evidence>
<protein>
    <submittedName>
        <fullName evidence="2">Uncharacterized protein</fullName>
    </submittedName>
</protein>
<reference evidence="2" key="1">
    <citation type="submission" date="2020-11" db="EMBL/GenBank/DDBJ databases">
        <title>Nocardia NEAU-351.nov., a novel actinomycete isolated from the cow dung.</title>
        <authorList>
            <person name="Zhang X."/>
        </authorList>
    </citation>
    <scope>NUCLEOTIDE SEQUENCE</scope>
    <source>
        <strain evidence="2">NEAU-351</strain>
    </source>
</reference>
<keyword evidence="3" id="KW-1185">Reference proteome</keyword>
<evidence type="ECO:0000313" key="3">
    <source>
        <dbReference type="Proteomes" id="UP000655751"/>
    </source>
</evidence>
<dbReference type="EMBL" id="JADMLG010000003">
    <property type="protein sequence ID" value="MBH0776666.1"/>
    <property type="molecule type" value="Genomic_DNA"/>
</dbReference>
<feature type="compositionally biased region" description="Basic and acidic residues" evidence="1">
    <location>
        <begin position="200"/>
        <end position="210"/>
    </location>
</feature>
<name>A0A931I990_9NOCA</name>
<comment type="caution">
    <text evidence="2">The sequence shown here is derived from an EMBL/GenBank/DDBJ whole genome shotgun (WGS) entry which is preliminary data.</text>
</comment>
<dbReference type="Proteomes" id="UP000655751">
    <property type="component" value="Unassembled WGS sequence"/>
</dbReference>
<gene>
    <name evidence="2" type="ORF">IT779_10255</name>
</gene>
<accession>A0A931I990</accession>
<evidence type="ECO:0000313" key="2">
    <source>
        <dbReference type="EMBL" id="MBH0776666.1"/>
    </source>
</evidence>
<sequence>MARNMGQGTVLKSLLREQHLQSHSEFKRAYDRVAAVSEPELVGTAPSKAMFYKWLSGDLQGLPRGHSCRVLEAMFPEHKAEELFEPAGAALGQGGEFDPFAGAEDIGGPRREAAGSVERKWLAAHPDKAERIQARRDADAIYLAYSRELDAAMAAREVECPQNNGQVRASEGIDIERAVQEPARVPAATEAGDQGWWGADQDRSGPESRMRELMSWVPSSESRSALGDHWYSNALAVVRDEGLER</sequence>